<keyword evidence="2" id="KW-0732">Signal</keyword>
<sequence length="181" mass="17463">MRIAKFAATAVLSAAALGITGVTANGQGAVAGPSFSGADQGVAYTTTLAEDRSAVSTTLAAGRFEMAPGADAVAVFAPNGAPVATVPLVYEAAGQVKRVAAELDGSATTLTVRPENAADISAPTPQTEALKNIGSPGQIAGGAALGCVIGIVIGIWFFGVGAILGCIVGGLIGGAIGANQP</sequence>
<evidence type="ECO:0000313" key="4">
    <source>
        <dbReference type="EMBL" id="RDI50943.1"/>
    </source>
</evidence>
<keyword evidence="1" id="KW-0472">Membrane</keyword>
<protein>
    <recommendedName>
        <fullName evidence="3">DUF8020 domain-containing protein</fullName>
    </recommendedName>
</protein>
<dbReference type="InterPro" id="IPR058333">
    <property type="entry name" value="DUF8020"/>
</dbReference>
<dbReference type="AlphaFoldDB" id="A0A370H447"/>
<feature type="domain" description="DUF8020" evidence="3">
    <location>
        <begin position="41"/>
        <end position="112"/>
    </location>
</feature>
<dbReference type="Pfam" id="PF26059">
    <property type="entry name" value="DUF8020"/>
    <property type="match status" value="1"/>
</dbReference>
<dbReference type="OrthoDB" id="4551446at2"/>
<keyword evidence="5" id="KW-1185">Reference proteome</keyword>
<evidence type="ECO:0000256" key="2">
    <source>
        <dbReference type="SAM" id="SignalP"/>
    </source>
</evidence>
<accession>A0A370H447</accession>
<feature type="signal peptide" evidence="2">
    <location>
        <begin position="1"/>
        <end position="24"/>
    </location>
</feature>
<feature type="chain" id="PRO_5016885375" description="DUF8020 domain-containing protein" evidence="2">
    <location>
        <begin position="25"/>
        <end position="181"/>
    </location>
</feature>
<evidence type="ECO:0000259" key="3">
    <source>
        <dbReference type="Pfam" id="PF26059"/>
    </source>
</evidence>
<comment type="caution">
    <text evidence="4">The sequence shown here is derived from an EMBL/GenBank/DDBJ whole genome shotgun (WGS) entry which is preliminary data.</text>
</comment>
<keyword evidence="1" id="KW-0812">Transmembrane</keyword>
<organism evidence="4 5">
    <name type="scientific">Nocardia mexicana</name>
    <dbReference type="NCBI Taxonomy" id="279262"/>
    <lineage>
        <taxon>Bacteria</taxon>
        <taxon>Bacillati</taxon>
        <taxon>Actinomycetota</taxon>
        <taxon>Actinomycetes</taxon>
        <taxon>Mycobacteriales</taxon>
        <taxon>Nocardiaceae</taxon>
        <taxon>Nocardia</taxon>
    </lineage>
</organism>
<reference evidence="4 5" key="1">
    <citation type="submission" date="2018-07" db="EMBL/GenBank/DDBJ databases">
        <title>Genomic Encyclopedia of Type Strains, Phase IV (KMG-IV): sequencing the most valuable type-strain genomes for metagenomic binning, comparative biology and taxonomic classification.</title>
        <authorList>
            <person name="Goeker M."/>
        </authorList>
    </citation>
    <scope>NUCLEOTIDE SEQUENCE [LARGE SCALE GENOMIC DNA]</scope>
    <source>
        <strain evidence="4 5">DSM 44952</strain>
    </source>
</reference>
<evidence type="ECO:0000313" key="5">
    <source>
        <dbReference type="Proteomes" id="UP000255355"/>
    </source>
</evidence>
<dbReference type="EMBL" id="QQAZ01000005">
    <property type="protein sequence ID" value="RDI50943.1"/>
    <property type="molecule type" value="Genomic_DNA"/>
</dbReference>
<dbReference type="Proteomes" id="UP000255355">
    <property type="component" value="Unassembled WGS sequence"/>
</dbReference>
<keyword evidence="1" id="KW-1133">Transmembrane helix</keyword>
<name>A0A370H447_9NOCA</name>
<feature type="transmembrane region" description="Helical" evidence="1">
    <location>
        <begin position="143"/>
        <end position="176"/>
    </location>
</feature>
<gene>
    <name evidence="4" type="ORF">DFR68_105420</name>
</gene>
<dbReference type="RefSeq" id="WP_068020309.1">
    <property type="nucleotide sequence ID" value="NZ_QQAZ01000005.1"/>
</dbReference>
<evidence type="ECO:0000256" key="1">
    <source>
        <dbReference type="SAM" id="Phobius"/>
    </source>
</evidence>
<proteinExistence type="predicted"/>